<reference evidence="5" key="1">
    <citation type="submission" date="2018-06" db="EMBL/GenBank/DDBJ databases">
        <title>Genome assembly of Danube salmon.</title>
        <authorList>
            <person name="Macqueen D.J."/>
            <person name="Gundappa M.K."/>
        </authorList>
    </citation>
    <scope>NUCLEOTIDE SEQUENCE [LARGE SCALE GENOMIC DNA]</scope>
</reference>
<dbReference type="Proteomes" id="UP000314982">
    <property type="component" value="Unassembled WGS sequence"/>
</dbReference>
<dbReference type="InterPro" id="IPR029018">
    <property type="entry name" value="Hex-like_dom2"/>
</dbReference>
<keyword evidence="5" id="KW-1185">Reference proteome</keyword>
<reference evidence="4" key="2">
    <citation type="submission" date="2025-08" db="UniProtKB">
        <authorList>
            <consortium name="Ensembl"/>
        </authorList>
    </citation>
    <scope>IDENTIFICATION</scope>
</reference>
<name>A0A4W5Q393_9TELE</name>
<keyword evidence="1" id="KW-0378">Hydrolase</keyword>
<dbReference type="Ensembl" id="ENSHHUT00000070650.1">
    <property type="protein sequence ID" value="ENSHHUP00000068355.1"/>
    <property type="gene ID" value="ENSHHUG00000040301.1"/>
</dbReference>
<dbReference type="STRING" id="62062.ENSHHUP00000068355"/>
<dbReference type="AlphaFoldDB" id="A0A4W5Q393"/>
<keyword evidence="2" id="KW-0732">Signal</keyword>
<dbReference type="Gene3D" id="3.30.379.10">
    <property type="entry name" value="Chitobiase/beta-hexosaminidase domain 2-like"/>
    <property type="match status" value="1"/>
</dbReference>
<evidence type="ECO:0000259" key="3">
    <source>
        <dbReference type="Pfam" id="PF14845"/>
    </source>
</evidence>
<sequence>MTLTLSSRCYKQWLWLMVLIVSLSVSDVDAVWPMPQMISSSMDRYTLNPREFMFHYSTGSSAQAGCSLLDSAFKRYFPLIFTGYRWFRFPFTVVVHVETAECEGYPDADSSESCNHLLSKYTKGERVLKYPSSVEVKLLV</sequence>
<evidence type="ECO:0000313" key="5">
    <source>
        <dbReference type="Proteomes" id="UP000314982"/>
    </source>
</evidence>
<reference evidence="4" key="3">
    <citation type="submission" date="2025-09" db="UniProtKB">
        <authorList>
            <consortium name="Ensembl"/>
        </authorList>
    </citation>
    <scope>IDENTIFICATION</scope>
</reference>
<feature type="signal peptide" evidence="2">
    <location>
        <begin position="1"/>
        <end position="30"/>
    </location>
</feature>
<protein>
    <recommendedName>
        <fullName evidence="3">Beta-hexosaminidase eukaryotic type N-terminal domain-containing protein</fullName>
    </recommendedName>
</protein>
<dbReference type="GO" id="GO:0016787">
    <property type="term" value="F:hydrolase activity"/>
    <property type="evidence" value="ECO:0007669"/>
    <property type="project" value="UniProtKB-KW"/>
</dbReference>
<feature type="domain" description="Beta-hexosaminidase eukaryotic type N-terminal" evidence="3">
    <location>
        <begin position="31"/>
        <end position="83"/>
    </location>
</feature>
<organism evidence="4 5">
    <name type="scientific">Hucho hucho</name>
    <name type="common">huchen</name>
    <dbReference type="NCBI Taxonomy" id="62062"/>
    <lineage>
        <taxon>Eukaryota</taxon>
        <taxon>Metazoa</taxon>
        <taxon>Chordata</taxon>
        <taxon>Craniata</taxon>
        <taxon>Vertebrata</taxon>
        <taxon>Euteleostomi</taxon>
        <taxon>Actinopterygii</taxon>
        <taxon>Neopterygii</taxon>
        <taxon>Teleostei</taxon>
        <taxon>Protacanthopterygii</taxon>
        <taxon>Salmoniformes</taxon>
        <taxon>Salmonidae</taxon>
        <taxon>Salmoninae</taxon>
        <taxon>Hucho</taxon>
    </lineage>
</organism>
<accession>A0A4W5Q393</accession>
<evidence type="ECO:0000256" key="2">
    <source>
        <dbReference type="SAM" id="SignalP"/>
    </source>
</evidence>
<proteinExistence type="predicted"/>
<evidence type="ECO:0000313" key="4">
    <source>
        <dbReference type="Ensembl" id="ENSHHUP00000068355.1"/>
    </source>
</evidence>
<dbReference type="InterPro" id="IPR029019">
    <property type="entry name" value="HEX_eukaryotic_N"/>
</dbReference>
<dbReference type="SUPFAM" id="SSF55545">
    <property type="entry name" value="beta-N-acetylhexosaminidase-like domain"/>
    <property type="match status" value="1"/>
</dbReference>
<dbReference type="Pfam" id="PF14845">
    <property type="entry name" value="Glycohydro_20b2"/>
    <property type="match status" value="1"/>
</dbReference>
<evidence type="ECO:0000256" key="1">
    <source>
        <dbReference type="ARBA" id="ARBA00022801"/>
    </source>
</evidence>
<feature type="chain" id="PRO_5021410090" description="Beta-hexosaminidase eukaryotic type N-terminal domain-containing protein" evidence="2">
    <location>
        <begin position="31"/>
        <end position="140"/>
    </location>
</feature>